<comment type="similarity">
    <text evidence="1">Belongs to the Gfo/Idh/MocA family.</text>
</comment>
<sequence length="337" mass="36467">MSVEQRPGPVRFGVLGCADIAWRRTLPAMRAEPSIEIRAVASRDLTKAERFTGSFGGAAVKGYAELLKRDDVDAVYIPLPAALHTEWVERALLAGKHVLAEKPLTTRSPETARLFDLASERGCLLLENMMFLHHPQHRHVDELVSGGAIGELRSFESTFTIPPRPPEDPRYLPDVGGGSLVDIGVYPLRAALRFLGARLRLVGGALRVERARGAVVGGSVLLSDPAGVTAQLHFGMEHSYCSAYEVRGSSGRLRLDRAFTPPPDHRPTLRVERQDGAEEITLPAGDQFANIVAAFATAVLSGDGDVARDLAAQNADSLRQAELVDAIRDGSEYAYTS</sequence>
<protein>
    <submittedName>
        <fullName evidence="5">Gfo/Idh/MocA family protein</fullName>
    </submittedName>
</protein>
<keyword evidence="2" id="KW-0560">Oxidoreductase</keyword>
<gene>
    <name evidence="5" type="ORF">ACFW88_08120</name>
</gene>
<name>A0ABW6H1Y7_9ACTN</name>
<dbReference type="EMBL" id="JBHYTS010000009">
    <property type="protein sequence ID" value="MFE1750491.1"/>
    <property type="molecule type" value="Genomic_DNA"/>
</dbReference>
<feature type="domain" description="GFO/IDH/MocA-like oxidoreductase" evidence="4">
    <location>
        <begin position="137"/>
        <end position="254"/>
    </location>
</feature>
<evidence type="ECO:0000256" key="1">
    <source>
        <dbReference type="ARBA" id="ARBA00010928"/>
    </source>
</evidence>
<dbReference type="Pfam" id="PF01408">
    <property type="entry name" value="GFO_IDH_MocA"/>
    <property type="match status" value="1"/>
</dbReference>
<dbReference type="PANTHER" id="PTHR22604">
    <property type="entry name" value="OXIDOREDUCTASES"/>
    <property type="match status" value="1"/>
</dbReference>
<dbReference type="RefSeq" id="WP_381840334.1">
    <property type="nucleotide sequence ID" value="NZ_JBHYTS010000009.1"/>
</dbReference>
<dbReference type="InterPro" id="IPR055170">
    <property type="entry name" value="GFO_IDH_MocA-like_dom"/>
</dbReference>
<dbReference type="Gene3D" id="3.30.360.10">
    <property type="entry name" value="Dihydrodipicolinate Reductase, domain 2"/>
    <property type="match status" value="1"/>
</dbReference>
<reference evidence="5 6" key="1">
    <citation type="submission" date="2024-09" db="EMBL/GenBank/DDBJ databases">
        <title>The Natural Products Discovery Center: Release of the First 8490 Sequenced Strains for Exploring Actinobacteria Biosynthetic Diversity.</title>
        <authorList>
            <person name="Kalkreuter E."/>
            <person name="Kautsar S.A."/>
            <person name="Yang D."/>
            <person name="Bader C.D."/>
            <person name="Teijaro C.N."/>
            <person name="Fluegel L."/>
            <person name="Davis C.M."/>
            <person name="Simpson J.R."/>
            <person name="Lauterbach L."/>
            <person name="Steele A.D."/>
            <person name="Gui C."/>
            <person name="Meng S."/>
            <person name="Li G."/>
            <person name="Viehrig K."/>
            <person name="Ye F."/>
            <person name="Su P."/>
            <person name="Kiefer A.F."/>
            <person name="Nichols A."/>
            <person name="Cepeda A.J."/>
            <person name="Yan W."/>
            <person name="Fan B."/>
            <person name="Jiang Y."/>
            <person name="Adhikari A."/>
            <person name="Zheng C.-J."/>
            <person name="Schuster L."/>
            <person name="Cowan T.M."/>
            <person name="Smanski M.J."/>
            <person name="Chevrette M.G."/>
            <person name="De Carvalho L.P.S."/>
            <person name="Shen B."/>
        </authorList>
    </citation>
    <scope>NUCLEOTIDE SEQUENCE [LARGE SCALE GENOMIC DNA]</scope>
    <source>
        <strain evidence="5 6">NPDC059500</strain>
    </source>
</reference>
<dbReference type="InterPro" id="IPR050984">
    <property type="entry name" value="Gfo/Idh/MocA_domain"/>
</dbReference>
<dbReference type="SUPFAM" id="SSF51735">
    <property type="entry name" value="NAD(P)-binding Rossmann-fold domains"/>
    <property type="match status" value="1"/>
</dbReference>
<evidence type="ECO:0000259" key="4">
    <source>
        <dbReference type="Pfam" id="PF22725"/>
    </source>
</evidence>
<evidence type="ECO:0000256" key="2">
    <source>
        <dbReference type="ARBA" id="ARBA00023002"/>
    </source>
</evidence>
<dbReference type="InterPro" id="IPR000683">
    <property type="entry name" value="Gfo/Idh/MocA-like_OxRdtase_N"/>
</dbReference>
<proteinExistence type="inferred from homology"/>
<evidence type="ECO:0000259" key="3">
    <source>
        <dbReference type="Pfam" id="PF01408"/>
    </source>
</evidence>
<evidence type="ECO:0000313" key="5">
    <source>
        <dbReference type="EMBL" id="MFE1750491.1"/>
    </source>
</evidence>
<evidence type="ECO:0000313" key="6">
    <source>
        <dbReference type="Proteomes" id="UP001599756"/>
    </source>
</evidence>
<keyword evidence="6" id="KW-1185">Reference proteome</keyword>
<organism evidence="5 6">
    <name type="scientific">Streptomyces anandii</name>
    <dbReference type="NCBI Taxonomy" id="285454"/>
    <lineage>
        <taxon>Bacteria</taxon>
        <taxon>Bacillati</taxon>
        <taxon>Actinomycetota</taxon>
        <taxon>Actinomycetes</taxon>
        <taxon>Kitasatosporales</taxon>
        <taxon>Streptomycetaceae</taxon>
        <taxon>Streptomyces</taxon>
    </lineage>
</organism>
<dbReference type="Gene3D" id="3.40.50.720">
    <property type="entry name" value="NAD(P)-binding Rossmann-like Domain"/>
    <property type="match status" value="1"/>
</dbReference>
<dbReference type="InterPro" id="IPR036291">
    <property type="entry name" value="NAD(P)-bd_dom_sf"/>
</dbReference>
<dbReference type="PANTHER" id="PTHR22604:SF105">
    <property type="entry name" value="TRANS-1,2-DIHYDROBENZENE-1,2-DIOL DEHYDROGENASE"/>
    <property type="match status" value="1"/>
</dbReference>
<feature type="domain" description="Gfo/Idh/MocA-like oxidoreductase N-terminal" evidence="3">
    <location>
        <begin position="10"/>
        <end position="126"/>
    </location>
</feature>
<accession>A0ABW6H1Y7</accession>
<dbReference type="SUPFAM" id="SSF55347">
    <property type="entry name" value="Glyceraldehyde-3-phosphate dehydrogenase-like, C-terminal domain"/>
    <property type="match status" value="1"/>
</dbReference>
<dbReference type="Proteomes" id="UP001599756">
    <property type="component" value="Unassembled WGS sequence"/>
</dbReference>
<comment type="caution">
    <text evidence="5">The sequence shown here is derived from an EMBL/GenBank/DDBJ whole genome shotgun (WGS) entry which is preliminary data.</text>
</comment>
<dbReference type="Pfam" id="PF22725">
    <property type="entry name" value="GFO_IDH_MocA_C3"/>
    <property type="match status" value="1"/>
</dbReference>